<evidence type="ECO:0000256" key="3">
    <source>
        <dbReference type="ARBA" id="ARBA00022475"/>
    </source>
</evidence>
<dbReference type="CDD" id="cd20070">
    <property type="entry name" value="5TM_YidC_Alb3"/>
    <property type="match status" value="1"/>
</dbReference>
<dbReference type="GO" id="GO:0005886">
    <property type="term" value="C:plasma membrane"/>
    <property type="evidence" value="ECO:0007669"/>
    <property type="project" value="UniProtKB-SubCell"/>
</dbReference>
<dbReference type="NCBIfam" id="TIGR03592">
    <property type="entry name" value="yidC_oxa1_cterm"/>
    <property type="match status" value="1"/>
</dbReference>
<dbReference type="PANTHER" id="PTHR12428:SF65">
    <property type="entry name" value="CYTOCHROME C OXIDASE ASSEMBLY PROTEIN COX18, MITOCHONDRIAL"/>
    <property type="match status" value="1"/>
</dbReference>
<keyword evidence="2" id="KW-0813">Transport</keyword>
<gene>
    <name evidence="12" type="ORF">COV29_04490</name>
</gene>
<keyword evidence="8" id="KW-0143">Chaperone</keyword>
<keyword evidence="7 10" id="KW-0472">Membrane</keyword>
<dbReference type="PANTHER" id="PTHR12428">
    <property type="entry name" value="OXA1"/>
    <property type="match status" value="1"/>
</dbReference>
<dbReference type="InterPro" id="IPR047196">
    <property type="entry name" value="YidC_ALB_C"/>
</dbReference>
<dbReference type="GO" id="GO:0015031">
    <property type="term" value="P:protein transport"/>
    <property type="evidence" value="ECO:0007669"/>
    <property type="project" value="UniProtKB-KW"/>
</dbReference>
<dbReference type="AlphaFoldDB" id="A0A2J0Q6H1"/>
<evidence type="ECO:0000256" key="8">
    <source>
        <dbReference type="ARBA" id="ARBA00023186"/>
    </source>
</evidence>
<dbReference type="InterPro" id="IPR001708">
    <property type="entry name" value="YidC/ALB3/OXA1/COX18"/>
</dbReference>
<evidence type="ECO:0000256" key="1">
    <source>
        <dbReference type="ARBA" id="ARBA00004651"/>
    </source>
</evidence>
<sequence length="254" mass="29049">MNKSRNSKDCRDLDTVSFLFNELLFRPIFNILVFLYDVIPGNDFGVAIIILTILIKLIFFPLTAKSLVAQRKLSELQPKVKELQEKYKNDRQKLGAETMALYKQHQINPLSGCFPILIQLPVLFALFKALNIVFEPESLDFVYGFISNPGAIKETSFYFLNLSVNNPTLAITAGVLQYFQIKVSNTNRPKQGDAVQDPTQKSLNQMTKQMLYFFPIMIIIIAWNFPTGLVLYWVVTTGLSIVEQKIINKKHFSN</sequence>
<name>A0A2J0Q6H1_9BACT</name>
<dbReference type="GO" id="GO:0051205">
    <property type="term" value="P:protein insertion into membrane"/>
    <property type="evidence" value="ECO:0007669"/>
    <property type="project" value="TreeGrafter"/>
</dbReference>
<keyword evidence="3" id="KW-1003">Cell membrane</keyword>
<protein>
    <recommendedName>
        <fullName evidence="11">Membrane insertase YidC/Oxa/ALB C-terminal domain-containing protein</fullName>
    </recommendedName>
</protein>
<evidence type="ECO:0000256" key="4">
    <source>
        <dbReference type="ARBA" id="ARBA00022692"/>
    </source>
</evidence>
<comment type="similarity">
    <text evidence="9">Belongs to the OXA1/ALB3/YidC family.</text>
</comment>
<evidence type="ECO:0000256" key="9">
    <source>
        <dbReference type="RuleBase" id="RU003945"/>
    </source>
</evidence>
<feature type="transmembrane region" description="Helical" evidence="10">
    <location>
        <begin position="45"/>
        <end position="64"/>
    </location>
</feature>
<dbReference type="GO" id="GO:0032977">
    <property type="term" value="F:membrane insertase activity"/>
    <property type="evidence" value="ECO:0007669"/>
    <property type="project" value="InterPro"/>
</dbReference>
<reference evidence="12 13" key="1">
    <citation type="submission" date="2017-09" db="EMBL/GenBank/DDBJ databases">
        <title>Depth-based differentiation of microbial function through sediment-hosted aquifers and enrichment of novel symbionts in the deep terrestrial subsurface.</title>
        <authorList>
            <person name="Probst A.J."/>
            <person name="Ladd B."/>
            <person name="Jarett J.K."/>
            <person name="Geller-Mcgrath D.E."/>
            <person name="Sieber C.M."/>
            <person name="Emerson J.B."/>
            <person name="Anantharaman K."/>
            <person name="Thomas B.C."/>
            <person name="Malmstrom R."/>
            <person name="Stieglmeier M."/>
            <person name="Klingl A."/>
            <person name="Woyke T."/>
            <person name="Ryan C.M."/>
            <person name="Banfield J.F."/>
        </authorList>
    </citation>
    <scope>NUCLEOTIDE SEQUENCE [LARGE SCALE GENOMIC DNA]</scope>
    <source>
        <strain evidence="12">CG10_big_fil_rev_8_21_14_0_10_36_16</strain>
    </source>
</reference>
<feature type="domain" description="Membrane insertase YidC/Oxa/ALB C-terminal" evidence="11">
    <location>
        <begin position="44"/>
        <end position="249"/>
    </location>
</feature>
<keyword evidence="4 9" id="KW-0812">Transmembrane</keyword>
<evidence type="ECO:0000256" key="10">
    <source>
        <dbReference type="SAM" id="Phobius"/>
    </source>
</evidence>
<evidence type="ECO:0000259" key="11">
    <source>
        <dbReference type="Pfam" id="PF02096"/>
    </source>
</evidence>
<keyword evidence="5" id="KW-0653">Protein transport</keyword>
<evidence type="ECO:0000313" key="12">
    <source>
        <dbReference type="EMBL" id="PJE50398.1"/>
    </source>
</evidence>
<dbReference type="Pfam" id="PF02096">
    <property type="entry name" value="60KD_IMP"/>
    <property type="match status" value="1"/>
</dbReference>
<feature type="transmembrane region" description="Helical" evidence="10">
    <location>
        <begin position="211"/>
        <end position="235"/>
    </location>
</feature>
<feature type="transmembrane region" description="Helical" evidence="10">
    <location>
        <begin position="20"/>
        <end position="39"/>
    </location>
</feature>
<comment type="caution">
    <text evidence="12">The sequence shown here is derived from an EMBL/GenBank/DDBJ whole genome shotgun (WGS) entry which is preliminary data.</text>
</comment>
<dbReference type="EMBL" id="PCXQ01000007">
    <property type="protein sequence ID" value="PJE50398.1"/>
    <property type="molecule type" value="Genomic_DNA"/>
</dbReference>
<proteinExistence type="inferred from homology"/>
<dbReference type="Proteomes" id="UP000228496">
    <property type="component" value="Unassembled WGS sequence"/>
</dbReference>
<evidence type="ECO:0000256" key="2">
    <source>
        <dbReference type="ARBA" id="ARBA00022448"/>
    </source>
</evidence>
<evidence type="ECO:0000313" key="13">
    <source>
        <dbReference type="Proteomes" id="UP000228496"/>
    </source>
</evidence>
<dbReference type="InterPro" id="IPR028055">
    <property type="entry name" value="YidC/Oxa/ALB_C"/>
</dbReference>
<evidence type="ECO:0000256" key="6">
    <source>
        <dbReference type="ARBA" id="ARBA00022989"/>
    </source>
</evidence>
<comment type="subcellular location">
    <subcellularLocation>
        <location evidence="1">Cell membrane</location>
        <topology evidence="1">Multi-pass membrane protein</topology>
    </subcellularLocation>
    <subcellularLocation>
        <location evidence="9">Membrane</location>
        <topology evidence="9">Multi-pass membrane protein</topology>
    </subcellularLocation>
</comment>
<organism evidence="12 13">
    <name type="scientific">Candidatus Yanofskybacteria bacterium CG10_big_fil_rev_8_21_14_0_10_36_16</name>
    <dbReference type="NCBI Taxonomy" id="1975096"/>
    <lineage>
        <taxon>Bacteria</taxon>
        <taxon>Candidatus Yanofskyibacteriota</taxon>
    </lineage>
</organism>
<evidence type="ECO:0000256" key="5">
    <source>
        <dbReference type="ARBA" id="ARBA00022927"/>
    </source>
</evidence>
<keyword evidence="6 10" id="KW-1133">Transmembrane helix</keyword>
<evidence type="ECO:0000256" key="7">
    <source>
        <dbReference type="ARBA" id="ARBA00023136"/>
    </source>
</evidence>
<accession>A0A2J0Q6H1</accession>